<dbReference type="InterPro" id="IPR004417">
    <property type="entry name" value="TrmFO"/>
</dbReference>
<evidence type="ECO:0000256" key="9">
    <source>
        <dbReference type="ARBA" id="ARBA00023027"/>
    </source>
</evidence>
<reference evidence="12 13" key="1">
    <citation type="journal article" date="2014" name="PLoS ONE">
        <title>Rumen cellulosomics: divergent fiber-degrading strategies revealed by comparative genome-wide analysis of six ruminococcal strains.</title>
        <authorList>
            <person name="Dassa B."/>
            <person name="Borovok I."/>
            <person name="Ruimy-Israeli V."/>
            <person name="Lamed R."/>
            <person name="Flint H.J."/>
            <person name="Duncan S.H."/>
            <person name="Henrissat B."/>
            <person name="Coutinho P."/>
            <person name="Morrison M."/>
            <person name="Mosoni P."/>
            <person name="Yeoman C.J."/>
            <person name="White B.A."/>
            <person name="Bayer E.A."/>
        </authorList>
    </citation>
    <scope>NUCLEOTIDE SEQUENCE [LARGE SCALE GENOMIC DNA]</scope>
    <source>
        <strain evidence="12 13">007c</strain>
    </source>
</reference>
<feature type="binding site" evidence="10">
    <location>
        <begin position="9"/>
        <end position="14"/>
    </location>
    <ligand>
        <name>FAD</name>
        <dbReference type="ChEBI" id="CHEBI:57692"/>
    </ligand>
</feature>
<sequence>MSICVNVIGAGLAGCEAAWAVAGAGINVRLYEMKPEKYSPAHKYGGFAELVCSNSLKAARLESAAGLLKYEMEMLGSLTVPCAKANSVEAGGALAVDREKFSDAVTEKIKNHPLIEVIGGEVTELPEGTTVIATGPLTQGAMADIIKELCGEGLSFYDAAAPIVTAESIDMEKAFYASRYDRGDADYVNCPMNKEEYLAFHEALIGAEKVQLKDFETHPFSVYEGCMPIEELASRGVDTMRFGPMKPVGIDDPRTGRRPYAVVQLRKENREGTLFNLVGFQTNLKFGEQKRVFSMIPGLENAEFMRYGVMHRNTFINSPELLNADFSMRERPGIYFAGQITGVEGYMESAASGLIAGIAVSRKIKGLEPLRLPTDTMTGALSHYISDPFNSGSFQPMGANMGILPDIGTRIRDKKERYGAYAERAVNSLRGELDRIGFENNS</sequence>
<keyword evidence="13" id="KW-1185">Reference proteome</keyword>
<organism evidence="12 13">
    <name type="scientific">Ruminococcus flavefaciens 007c</name>
    <dbReference type="NCBI Taxonomy" id="1341157"/>
    <lineage>
        <taxon>Bacteria</taxon>
        <taxon>Bacillati</taxon>
        <taxon>Bacillota</taxon>
        <taxon>Clostridia</taxon>
        <taxon>Eubacteriales</taxon>
        <taxon>Oscillospiraceae</taxon>
        <taxon>Ruminococcus</taxon>
    </lineage>
</organism>
<evidence type="ECO:0000256" key="8">
    <source>
        <dbReference type="ARBA" id="ARBA00022857"/>
    </source>
</evidence>
<keyword evidence="5 10" id="KW-0808">Transferase</keyword>
<dbReference type="GO" id="GO:0005829">
    <property type="term" value="C:cytosol"/>
    <property type="evidence" value="ECO:0007669"/>
    <property type="project" value="TreeGrafter"/>
</dbReference>
<comment type="catalytic activity">
    <reaction evidence="10">
        <text>uridine(54) in tRNA + (6R)-5,10-methylene-5,6,7,8-tetrahydrofolate + NADPH + H(+) = 5-methyluridine(54) in tRNA + (6S)-5,6,7,8-tetrahydrofolate + NADP(+)</text>
        <dbReference type="Rhea" id="RHEA:62372"/>
        <dbReference type="Rhea" id="RHEA-COMP:10167"/>
        <dbReference type="Rhea" id="RHEA-COMP:10193"/>
        <dbReference type="ChEBI" id="CHEBI:15378"/>
        <dbReference type="ChEBI" id="CHEBI:15636"/>
        <dbReference type="ChEBI" id="CHEBI:57453"/>
        <dbReference type="ChEBI" id="CHEBI:57783"/>
        <dbReference type="ChEBI" id="CHEBI:58349"/>
        <dbReference type="ChEBI" id="CHEBI:65315"/>
        <dbReference type="ChEBI" id="CHEBI:74447"/>
        <dbReference type="EC" id="2.1.1.74"/>
    </reaction>
</comment>
<keyword evidence="8 10" id="KW-0521">NADP</keyword>
<evidence type="ECO:0000313" key="12">
    <source>
        <dbReference type="EMBL" id="EWM54367.1"/>
    </source>
</evidence>
<dbReference type="AlphaFoldDB" id="W7V0Q5"/>
<evidence type="ECO:0000256" key="2">
    <source>
        <dbReference type="ARBA" id="ARBA00022490"/>
    </source>
</evidence>
<evidence type="ECO:0000256" key="3">
    <source>
        <dbReference type="ARBA" id="ARBA00022603"/>
    </source>
</evidence>
<keyword evidence="7 10" id="KW-0274">FAD</keyword>
<keyword evidence="2 10" id="KW-0963">Cytoplasm</keyword>
<dbReference type="PANTHER" id="PTHR11806">
    <property type="entry name" value="GLUCOSE INHIBITED DIVISION PROTEIN A"/>
    <property type="match status" value="1"/>
</dbReference>
<dbReference type="InterPro" id="IPR002218">
    <property type="entry name" value="MnmG-rel"/>
</dbReference>
<evidence type="ECO:0000256" key="6">
    <source>
        <dbReference type="ARBA" id="ARBA00022694"/>
    </source>
</evidence>
<dbReference type="HAMAP" id="MF_01037">
    <property type="entry name" value="TrmFO"/>
    <property type="match status" value="1"/>
</dbReference>
<dbReference type="Proteomes" id="UP000019365">
    <property type="component" value="Unassembled WGS sequence"/>
</dbReference>
<name>W7V0Q5_RUMFL</name>
<dbReference type="PATRIC" id="fig|1341157.4.peg.1032"/>
<comment type="catalytic activity">
    <reaction evidence="10">
        <text>uridine(54) in tRNA + (6R)-5,10-methylene-5,6,7,8-tetrahydrofolate + NADH + H(+) = 5-methyluridine(54) in tRNA + (6S)-5,6,7,8-tetrahydrofolate + NAD(+)</text>
        <dbReference type="Rhea" id="RHEA:16873"/>
        <dbReference type="Rhea" id="RHEA-COMP:10167"/>
        <dbReference type="Rhea" id="RHEA-COMP:10193"/>
        <dbReference type="ChEBI" id="CHEBI:15378"/>
        <dbReference type="ChEBI" id="CHEBI:15636"/>
        <dbReference type="ChEBI" id="CHEBI:57453"/>
        <dbReference type="ChEBI" id="CHEBI:57540"/>
        <dbReference type="ChEBI" id="CHEBI:57945"/>
        <dbReference type="ChEBI" id="CHEBI:65315"/>
        <dbReference type="ChEBI" id="CHEBI:74447"/>
        <dbReference type="EC" id="2.1.1.74"/>
    </reaction>
</comment>
<dbReference type="OrthoDB" id="9803114at2"/>
<comment type="similarity">
    <text evidence="10">Belongs to the MnmG family. TrmFO subfamily.</text>
</comment>
<proteinExistence type="inferred from homology"/>
<dbReference type="Gene3D" id="3.50.50.60">
    <property type="entry name" value="FAD/NAD(P)-binding domain"/>
    <property type="match status" value="2"/>
</dbReference>
<gene>
    <name evidence="12" type="primary">gid</name>
    <name evidence="10" type="synonym">trmFO</name>
    <name evidence="12" type="ORF">RF007C_12215</name>
</gene>
<dbReference type="InterPro" id="IPR036188">
    <property type="entry name" value="FAD/NAD-bd_sf"/>
</dbReference>
<dbReference type="InterPro" id="IPR020595">
    <property type="entry name" value="MnmG-rel_CS"/>
</dbReference>
<comment type="cofactor">
    <cofactor evidence="1 10">
        <name>FAD</name>
        <dbReference type="ChEBI" id="CHEBI:57692"/>
    </cofactor>
</comment>
<accession>W7V0Q5</accession>
<evidence type="ECO:0000256" key="5">
    <source>
        <dbReference type="ARBA" id="ARBA00022679"/>
    </source>
</evidence>
<evidence type="ECO:0000259" key="11">
    <source>
        <dbReference type="Pfam" id="PF01134"/>
    </source>
</evidence>
<evidence type="ECO:0000313" key="13">
    <source>
        <dbReference type="Proteomes" id="UP000019365"/>
    </source>
</evidence>
<evidence type="ECO:0000256" key="10">
    <source>
        <dbReference type="HAMAP-Rule" id="MF_01037"/>
    </source>
</evidence>
<comment type="caution">
    <text evidence="12">The sequence shown here is derived from an EMBL/GenBank/DDBJ whole genome shotgun (WGS) entry which is preliminary data.</text>
</comment>
<dbReference type="GO" id="GO:0030488">
    <property type="term" value="P:tRNA methylation"/>
    <property type="evidence" value="ECO:0007669"/>
    <property type="project" value="TreeGrafter"/>
</dbReference>
<dbReference type="GO" id="GO:0050660">
    <property type="term" value="F:flavin adenine dinucleotide binding"/>
    <property type="evidence" value="ECO:0007669"/>
    <property type="project" value="UniProtKB-UniRule"/>
</dbReference>
<keyword evidence="9 10" id="KW-0520">NAD</keyword>
<dbReference type="Pfam" id="PF01134">
    <property type="entry name" value="GIDA"/>
    <property type="match status" value="1"/>
</dbReference>
<dbReference type="NCBIfam" id="NF003739">
    <property type="entry name" value="PRK05335.1"/>
    <property type="match status" value="1"/>
</dbReference>
<dbReference type="PROSITE" id="PS01281">
    <property type="entry name" value="GIDA_2"/>
    <property type="match status" value="1"/>
</dbReference>
<dbReference type="RefSeq" id="WP_037297797.1">
    <property type="nucleotide sequence ID" value="NZ_ATAX01000016.1"/>
</dbReference>
<feature type="domain" description="MnmG N-terminal" evidence="11">
    <location>
        <begin position="5"/>
        <end position="367"/>
    </location>
</feature>
<dbReference type="InterPro" id="IPR040131">
    <property type="entry name" value="MnmG_N"/>
</dbReference>
<dbReference type="eggNOG" id="COG1206">
    <property type="taxonomic scope" value="Bacteria"/>
</dbReference>
<dbReference type="GO" id="GO:0047151">
    <property type="term" value="F:tRNA (uracil(54)-C5)-methyltransferase activity, 5,10-methylenetetrahydrofolate-dependent"/>
    <property type="evidence" value="ECO:0007669"/>
    <property type="project" value="UniProtKB-UniRule"/>
</dbReference>
<evidence type="ECO:0000256" key="1">
    <source>
        <dbReference type="ARBA" id="ARBA00001974"/>
    </source>
</evidence>
<comment type="function">
    <text evidence="10">Catalyzes the folate-dependent formation of 5-methyl-uridine at position 54 (M-5-U54) in all tRNAs.</text>
</comment>
<evidence type="ECO:0000256" key="7">
    <source>
        <dbReference type="ARBA" id="ARBA00022827"/>
    </source>
</evidence>
<evidence type="ECO:0000256" key="4">
    <source>
        <dbReference type="ARBA" id="ARBA00022630"/>
    </source>
</evidence>
<comment type="subcellular location">
    <subcellularLocation>
        <location evidence="10">Cytoplasm</location>
    </subcellularLocation>
</comment>
<dbReference type="SUPFAM" id="SSF51905">
    <property type="entry name" value="FAD/NAD(P)-binding domain"/>
    <property type="match status" value="1"/>
</dbReference>
<dbReference type="GO" id="GO:0002098">
    <property type="term" value="P:tRNA wobble uridine modification"/>
    <property type="evidence" value="ECO:0007669"/>
    <property type="project" value="TreeGrafter"/>
</dbReference>
<dbReference type="PANTHER" id="PTHR11806:SF2">
    <property type="entry name" value="METHYLENETETRAHYDROFOLATE--TRNA-(URACIL-5-)-METHYLTRANSFERASE TRMFO"/>
    <property type="match status" value="1"/>
</dbReference>
<keyword evidence="6 10" id="KW-0819">tRNA processing</keyword>
<protein>
    <recommendedName>
        <fullName evidence="10">Methylenetetrahydrofolate--tRNA-(uracil-5-)-methyltransferase TrmFO</fullName>
        <ecNumber evidence="10">2.1.1.74</ecNumber>
    </recommendedName>
    <alternativeName>
        <fullName evidence="10">Folate-dependent tRNA (uracil-5-)-methyltransferase</fullName>
    </alternativeName>
    <alternativeName>
        <fullName evidence="10">Folate-dependent tRNA(M-5-U54)-methyltransferase</fullName>
    </alternativeName>
</protein>
<keyword evidence="3 10" id="KW-0489">Methyltransferase</keyword>
<dbReference type="EMBL" id="ATAX01000016">
    <property type="protein sequence ID" value="EWM54367.1"/>
    <property type="molecule type" value="Genomic_DNA"/>
</dbReference>
<dbReference type="EC" id="2.1.1.74" evidence="10"/>
<dbReference type="NCBIfam" id="TIGR00137">
    <property type="entry name" value="gid_trmFO"/>
    <property type="match status" value="1"/>
</dbReference>
<keyword evidence="4 10" id="KW-0285">Flavoprotein</keyword>